<evidence type="ECO:0000256" key="4">
    <source>
        <dbReference type="ARBA" id="ARBA00022989"/>
    </source>
</evidence>
<organism evidence="7 8">
    <name type="scientific">Massilia aerilata</name>
    <dbReference type="NCBI Taxonomy" id="453817"/>
    <lineage>
        <taxon>Bacteria</taxon>
        <taxon>Pseudomonadati</taxon>
        <taxon>Pseudomonadota</taxon>
        <taxon>Betaproteobacteria</taxon>
        <taxon>Burkholderiales</taxon>
        <taxon>Oxalobacteraceae</taxon>
        <taxon>Telluria group</taxon>
        <taxon>Massilia</taxon>
    </lineage>
</organism>
<feature type="transmembrane region" description="Helical" evidence="6">
    <location>
        <begin position="40"/>
        <end position="59"/>
    </location>
</feature>
<evidence type="ECO:0000313" key="8">
    <source>
        <dbReference type="Proteomes" id="UP001596086"/>
    </source>
</evidence>
<dbReference type="InterPro" id="IPR003740">
    <property type="entry name" value="YitT"/>
</dbReference>
<keyword evidence="2" id="KW-1003">Cell membrane</keyword>
<reference evidence="8" key="1">
    <citation type="journal article" date="2019" name="Int. J. Syst. Evol. Microbiol.">
        <title>The Global Catalogue of Microorganisms (GCM) 10K type strain sequencing project: providing services to taxonomists for standard genome sequencing and annotation.</title>
        <authorList>
            <consortium name="The Broad Institute Genomics Platform"/>
            <consortium name="The Broad Institute Genome Sequencing Center for Infectious Disease"/>
            <person name="Wu L."/>
            <person name="Ma J."/>
        </authorList>
    </citation>
    <scope>NUCLEOTIDE SEQUENCE [LARGE SCALE GENOMIC DNA]</scope>
    <source>
        <strain evidence="8">CGMCC 4.5798</strain>
    </source>
</reference>
<dbReference type="Pfam" id="PF02588">
    <property type="entry name" value="YitT_membrane"/>
    <property type="match status" value="1"/>
</dbReference>
<dbReference type="Proteomes" id="UP001596086">
    <property type="component" value="Unassembled WGS sequence"/>
</dbReference>
<dbReference type="EMBL" id="JBHSMZ010000006">
    <property type="protein sequence ID" value="MFC5549188.1"/>
    <property type="molecule type" value="Genomic_DNA"/>
</dbReference>
<accession>A0ABW0S112</accession>
<evidence type="ECO:0000256" key="5">
    <source>
        <dbReference type="ARBA" id="ARBA00023136"/>
    </source>
</evidence>
<dbReference type="InterPro" id="IPR051461">
    <property type="entry name" value="UPF0750_membrane"/>
</dbReference>
<name>A0ABW0S112_9BURK</name>
<dbReference type="PANTHER" id="PTHR33545">
    <property type="entry name" value="UPF0750 MEMBRANE PROTEIN YITT-RELATED"/>
    <property type="match status" value="1"/>
</dbReference>
<evidence type="ECO:0000256" key="6">
    <source>
        <dbReference type="SAM" id="Phobius"/>
    </source>
</evidence>
<keyword evidence="3 6" id="KW-0812">Transmembrane</keyword>
<protein>
    <submittedName>
        <fullName evidence="7">YitT family protein</fullName>
    </submittedName>
</protein>
<comment type="caution">
    <text evidence="7">The sequence shown here is derived from an EMBL/GenBank/DDBJ whole genome shotgun (WGS) entry which is preliminary data.</text>
</comment>
<proteinExistence type="predicted"/>
<evidence type="ECO:0000256" key="1">
    <source>
        <dbReference type="ARBA" id="ARBA00004651"/>
    </source>
</evidence>
<gene>
    <name evidence="7" type="ORF">ACFPO9_11750</name>
</gene>
<feature type="transmembrane region" description="Helical" evidence="6">
    <location>
        <begin position="119"/>
        <end position="137"/>
    </location>
</feature>
<dbReference type="RefSeq" id="WP_379770854.1">
    <property type="nucleotide sequence ID" value="NZ_JBHSMZ010000006.1"/>
</dbReference>
<evidence type="ECO:0000313" key="7">
    <source>
        <dbReference type="EMBL" id="MFC5549188.1"/>
    </source>
</evidence>
<evidence type="ECO:0000256" key="2">
    <source>
        <dbReference type="ARBA" id="ARBA00022475"/>
    </source>
</evidence>
<keyword evidence="4 6" id="KW-1133">Transmembrane helix</keyword>
<sequence length="211" mass="22353">MASTPTAAAPSARTPAPHTLFDDAQALVAGTMLASLGVALMTKAGLVTGGIAGLCLLLHHATGAPFGAIFLVLSLPFYLFAIRRLGWTFTLKTLGAVLLFSSAAELLPRALDLARIQPWYAACMGGILVGTGLLVLFRHQASLGGFNVLCLWLQERRGWPAGLVQLAIDTLILLASLTVIAPRPWLYSLLGTAILNLTLAVNHRPCRYAAR</sequence>
<comment type="subcellular location">
    <subcellularLocation>
        <location evidence="1">Cell membrane</location>
        <topology evidence="1">Multi-pass membrane protein</topology>
    </subcellularLocation>
</comment>
<feature type="transmembrane region" description="Helical" evidence="6">
    <location>
        <begin position="185"/>
        <end position="202"/>
    </location>
</feature>
<feature type="transmembrane region" description="Helical" evidence="6">
    <location>
        <begin position="65"/>
        <end position="82"/>
    </location>
</feature>
<evidence type="ECO:0000256" key="3">
    <source>
        <dbReference type="ARBA" id="ARBA00022692"/>
    </source>
</evidence>
<feature type="transmembrane region" description="Helical" evidence="6">
    <location>
        <begin position="158"/>
        <end position="179"/>
    </location>
</feature>
<dbReference type="PANTHER" id="PTHR33545:SF5">
    <property type="entry name" value="UPF0750 MEMBRANE PROTEIN YITT"/>
    <property type="match status" value="1"/>
</dbReference>
<keyword evidence="5 6" id="KW-0472">Membrane</keyword>
<keyword evidence="8" id="KW-1185">Reference proteome</keyword>